<evidence type="ECO:0000313" key="1">
    <source>
        <dbReference type="EMBL" id="MBX32749.1"/>
    </source>
</evidence>
<protein>
    <submittedName>
        <fullName evidence="1">Paired amphipathic helix protein Sin3-like 4</fullName>
    </submittedName>
</protein>
<dbReference type="AlphaFoldDB" id="A0A2P2MRA5"/>
<name>A0A2P2MRA5_RHIMU</name>
<reference evidence="1" key="1">
    <citation type="submission" date="2018-02" db="EMBL/GenBank/DDBJ databases">
        <title>Rhizophora mucronata_Transcriptome.</title>
        <authorList>
            <person name="Meera S.P."/>
            <person name="Sreeshan A."/>
            <person name="Augustine A."/>
        </authorList>
    </citation>
    <scope>NUCLEOTIDE SEQUENCE</scope>
    <source>
        <tissue evidence="1">Leaf</tissue>
    </source>
</reference>
<dbReference type="EMBL" id="GGEC01052265">
    <property type="protein sequence ID" value="MBX32749.1"/>
    <property type="molecule type" value="Transcribed_RNA"/>
</dbReference>
<accession>A0A2P2MRA5</accession>
<proteinExistence type="predicted"/>
<organism evidence="1">
    <name type="scientific">Rhizophora mucronata</name>
    <name type="common">Asiatic mangrove</name>
    <dbReference type="NCBI Taxonomy" id="61149"/>
    <lineage>
        <taxon>Eukaryota</taxon>
        <taxon>Viridiplantae</taxon>
        <taxon>Streptophyta</taxon>
        <taxon>Embryophyta</taxon>
        <taxon>Tracheophyta</taxon>
        <taxon>Spermatophyta</taxon>
        <taxon>Magnoliopsida</taxon>
        <taxon>eudicotyledons</taxon>
        <taxon>Gunneridae</taxon>
        <taxon>Pentapetalae</taxon>
        <taxon>rosids</taxon>
        <taxon>fabids</taxon>
        <taxon>Malpighiales</taxon>
        <taxon>Rhizophoraceae</taxon>
        <taxon>Rhizophora</taxon>
    </lineage>
</organism>
<sequence>MPTHLSIQLMDSGHDKPEVTAVSIDPNFAAYLHNDFLTVVPNKKKAKPGIFLKRFVHTTGLAY</sequence>